<dbReference type="Pfam" id="PF00041">
    <property type="entry name" value="fn3"/>
    <property type="match status" value="1"/>
</dbReference>
<dbReference type="Gene3D" id="2.120.10.30">
    <property type="entry name" value="TolB, C-terminal domain"/>
    <property type="match status" value="1"/>
</dbReference>
<comment type="caution">
    <text evidence="2">The sequence shown here is derived from an EMBL/GenBank/DDBJ whole genome shotgun (WGS) entry which is preliminary data.</text>
</comment>
<dbReference type="InterPro" id="IPR011042">
    <property type="entry name" value="6-blade_b-propeller_TolB-like"/>
</dbReference>
<dbReference type="PROSITE" id="PS50853">
    <property type="entry name" value="FN3"/>
    <property type="match status" value="1"/>
</dbReference>
<evidence type="ECO:0000259" key="1">
    <source>
        <dbReference type="PROSITE" id="PS50853"/>
    </source>
</evidence>
<dbReference type="InterPro" id="IPR036116">
    <property type="entry name" value="FN3_sf"/>
</dbReference>
<sequence length="594" mass="66796">MVGYLEGVRNGGLPGRSEECELALTRDEGRCVISVWQGREQINPRQLQVQRCLIGCNIAMDIYIEDVRNSMNNIQPPVLVAGTKTNVSVILQWTGAKTLQNITYLLQRNYISGDYVSGSTEWQYHEAVQWIADDKLRVERLHPYATYRFRIVVAVTATYTVVSGESLPIATQPYGAPTTAPVITSATTSATSVHLKWRAPLFINAPLLYYKVVVAPANDLYNQRVREVVATRSTAVMSEVVTLLTPQTLYVVYLTAVNLFGEGPATEQVIQTQRKSKADGETPYLVLGAESSVLKQDLNDVFAQAKTLYRDDSRVNTVTGVAVHVKKRLVFASFADASVRVLNVDKHGSSKVICGNLKRPTALSVDWLHNRIYICDESEIVQCHLDGTRCTTVVSDLDPKPDTILVDPCNGMFLTWERDVSFSYLFWVQQGHGVHRVDLAEFKLPRERAIQRILTLDLVSSIAIDYLRYRMFFPNESSNTMMSSALDGTDIIDIRHNTQNPDFINVKSLTYHQGLFYWSSGEKVVMEEYDASQSLYHHNEMFFSERAFVALNVWHNASQPTPVPIMAPRKLQVLFTSDTAQGEVRGRTGFMKSK</sequence>
<keyword evidence="3" id="KW-1185">Reference proteome</keyword>
<dbReference type="PANTHER" id="PTHR46513">
    <property type="entry name" value="VITELLOGENIN RECEPTOR-LIKE PROTEIN-RELATED-RELATED"/>
    <property type="match status" value="1"/>
</dbReference>
<evidence type="ECO:0000313" key="2">
    <source>
        <dbReference type="EMBL" id="KAK2186837.1"/>
    </source>
</evidence>
<name>A0AAD9P2B9_RIDPI</name>
<dbReference type="SMART" id="SM00060">
    <property type="entry name" value="FN3"/>
    <property type="match status" value="2"/>
</dbReference>
<reference evidence="2" key="1">
    <citation type="journal article" date="2023" name="Mol. Biol. Evol.">
        <title>Third-Generation Sequencing Reveals the Adaptive Role of the Epigenome in Three Deep-Sea Polychaetes.</title>
        <authorList>
            <person name="Perez M."/>
            <person name="Aroh O."/>
            <person name="Sun Y."/>
            <person name="Lan Y."/>
            <person name="Juniper S.K."/>
            <person name="Young C.R."/>
            <person name="Angers B."/>
            <person name="Qian P.Y."/>
        </authorList>
    </citation>
    <scope>NUCLEOTIDE SEQUENCE</scope>
    <source>
        <strain evidence="2">R07B-5</strain>
    </source>
</reference>
<gene>
    <name evidence="2" type="ORF">NP493_187g01001</name>
</gene>
<dbReference type="InterPro" id="IPR003961">
    <property type="entry name" value="FN3_dom"/>
</dbReference>
<evidence type="ECO:0000313" key="3">
    <source>
        <dbReference type="Proteomes" id="UP001209878"/>
    </source>
</evidence>
<dbReference type="EMBL" id="JAODUO010000187">
    <property type="protein sequence ID" value="KAK2186837.1"/>
    <property type="molecule type" value="Genomic_DNA"/>
</dbReference>
<dbReference type="Gene3D" id="2.60.40.10">
    <property type="entry name" value="Immunoglobulins"/>
    <property type="match status" value="1"/>
</dbReference>
<dbReference type="InterPro" id="IPR000033">
    <property type="entry name" value="LDLR_classB_rpt"/>
</dbReference>
<dbReference type="InterPro" id="IPR050778">
    <property type="entry name" value="Cueball_EGF_LRP_Nidogen"/>
</dbReference>
<dbReference type="AlphaFoldDB" id="A0AAD9P2B9"/>
<protein>
    <recommendedName>
        <fullName evidence="1">Fibronectin type-III domain-containing protein</fullName>
    </recommendedName>
</protein>
<proteinExistence type="predicted"/>
<dbReference type="CDD" id="cd00063">
    <property type="entry name" value="FN3"/>
    <property type="match status" value="1"/>
</dbReference>
<feature type="domain" description="Fibronectin type-III" evidence="1">
    <location>
        <begin position="177"/>
        <end position="279"/>
    </location>
</feature>
<accession>A0AAD9P2B9</accession>
<dbReference type="InterPro" id="IPR013783">
    <property type="entry name" value="Ig-like_fold"/>
</dbReference>
<dbReference type="SUPFAM" id="SSF63825">
    <property type="entry name" value="YWTD domain"/>
    <property type="match status" value="1"/>
</dbReference>
<dbReference type="SUPFAM" id="SSF49265">
    <property type="entry name" value="Fibronectin type III"/>
    <property type="match status" value="1"/>
</dbReference>
<dbReference type="Proteomes" id="UP001209878">
    <property type="component" value="Unassembled WGS sequence"/>
</dbReference>
<dbReference type="SMART" id="SM00135">
    <property type="entry name" value="LY"/>
    <property type="match status" value="3"/>
</dbReference>
<organism evidence="2 3">
    <name type="scientific">Ridgeia piscesae</name>
    <name type="common">Tubeworm</name>
    <dbReference type="NCBI Taxonomy" id="27915"/>
    <lineage>
        <taxon>Eukaryota</taxon>
        <taxon>Metazoa</taxon>
        <taxon>Spiralia</taxon>
        <taxon>Lophotrochozoa</taxon>
        <taxon>Annelida</taxon>
        <taxon>Polychaeta</taxon>
        <taxon>Sedentaria</taxon>
        <taxon>Canalipalpata</taxon>
        <taxon>Sabellida</taxon>
        <taxon>Siboglinidae</taxon>
        <taxon>Ridgeia</taxon>
    </lineage>
</organism>